<proteinExistence type="predicted"/>
<keyword evidence="1" id="KW-0732">Signal</keyword>
<evidence type="ECO:0008006" key="4">
    <source>
        <dbReference type="Google" id="ProtNLM"/>
    </source>
</evidence>
<evidence type="ECO:0000313" key="2">
    <source>
        <dbReference type="EMBL" id="MCG2614464.1"/>
    </source>
</evidence>
<dbReference type="EMBL" id="JAKLTR010000005">
    <property type="protein sequence ID" value="MCG2614464.1"/>
    <property type="molecule type" value="Genomic_DNA"/>
</dbReference>
<name>A0ABS9KQ57_9BACT</name>
<organism evidence="2 3">
    <name type="scientific">Terrimonas ginsenosidimutans</name>
    <dbReference type="NCBI Taxonomy" id="2908004"/>
    <lineage>
        <taxon>Bacteria</taxon>
        <taxon>Pseudomonadati</taxon>
        <taxon>Bacteroidota</taxon>
        <taxon>Chitinophagia</taxon>
        <taxon>Chitinophagales</taxon>
        <taxon>Chitinophagaceae</taxon>
        <taxon>Terrimonas</taxon>
    </lineage>
</organism>
<protein>
    <recommendedName>
        <fullName evidence="4">DUF4968 domain-containing protein</fullName>
    </recommendedName>
</protein>
<sequence>MLKKITVLCLIGYSGIVCAQQNTPFVTDANGRPLITTAGNYISDGSPFLFEEYYPSEIIFQNNKVYNNVKARLNLADNQILFTDDAGNEMAVSTPVKSMKIMKPGSQEIFLDGQGASINVTRTPVYQVLVNNEKLKLLKQISITYTETRGYGESGITRTYKKRESFFAVFTGQALQKVEQNKNAVAALFGSKQQQVATYIEEKKFRFKTEADLINVFEYFLTLQ</sequence>
<comment type="caution">
    <text evidence="2">The sequence shown here is derived from an EMBL/GenBank/DDBJ whole genome shotgun (WGS) entry which is preliminary data.</text>
</comment>
<feature type="signal peptide" evidence="1">
    <location>
        <begin position="1"/>
        <end position="19"/>
    </location>
</feature>
<keyword evidence="3" id="KW-1185">Reference proteome</keyword>
<reference evidence="2" key="1">
    <citation type="submission" date="2022-01" db="EMBL/GenBank/DDBJ databases">
        <authorList>
            <person name="Jo J.-H."/>
            <person name="Im W.-T."/>
        </authorList>
    </citation>
    <scope>NUCLEOTIDE SEQUENCE</scope>
    <source>
        <strain evidence="2">NA20</strain>
    </source>
</reference>
<gene>
    <name evidence="2" type="ORF">LZZ85_09240</name>
</gene>
<dbReference type="RefSeq" id="WP_237870908.1">
    <property type="nucleotide sequence ID" value="NZ_JAKLTR010000005.1"/>
</dbReference>
<evidence type="ECO:0000256" key="1">
    <source>
        <dbReference type="SAM" id="SignalP"/>
    </source>
</evidence>
<dbReference type="Proteomes" id="UP001165367">
    <property type="component" value="Unassembled WGS sequence"/>
</dbReference>
<evidence type="ECO:0000313" key="3">
    <source>
        <dbReference type="Proteomes" id="UP001165367"/>
    </source>
</evidence>
<accession>A0ABS9KQ57</accession>
<feature type="chain" id="PRO_5046466548" description="DUF4968 domain-containing protein" evidence="1">
    <location>
        <begin position="20"/>
        <end position="224"/>
    </location>
</feature>